<protein>
    <recommendedName>
        <fullName evidence="4">Porin</fullName>
    </recommendedName>
</protein>
<evidence type="ECO:0000313" key="3">
    <source>
        <dbReference type="Proteomes" id="UP000266426"/>
    </source>
</evidence>
<evidence type="ECO:0008006" key="4">
    <source>
        <dbReference type="Google" id="ProtNLM"/>
    </source>
</evidence>
<organism evidence="2 3">
    <name type="scientific">Candidatus Auribacter fodinae</name>
    <dbReference type="NCBI Taxonomy" id="2093366"/>
    <lineage>
        <taxon>Bacteria</taxon>
        <taxon>Pseudomonadati</taxon>
        <taxon>Candidatus Auribacterota</taxon>
        <taxon>Candidatus Auribacteria</taxon>
        <taxon>Candidatus Auribacterales</taxon>
        <taxon>Candidatus Auribacteraceae</taxon>
        <taxon>Candidatus Auribacter</taxon>
    </lineage>
</organism>
<dbReference type="Pfam" id="PF16930">
    <property type="entry name" value="Porin_5"/>
    <property type="match status" value="2"/>
</dbReference>
<dbReference type="Proteomes" id="UP000266426">
    <property type="component" value="Unassembled WGS sequence"/>
</dbReference>
<dbReference type="AlphaFoldDB" id="A0A3A4QTI6"/>
<evidence type="ECO:0000313" key="2">
    <source>
        <dbReference type="EMBL" id="RJP57270.1"/>
    </source>
</evidence>
<keyword evidence="1" id="KW-0175">Coiled coil</keyword>
<name>A0A3A4QTI6_9BACT</name>
<proteinExistence type="predicted"/>
<evidence type="ECO:0000256" key="1">
    <source>
        <dbReference type="SAM" id="Coils"/>
    </source>
</evidence>
<dbReference type="InterPro" id="IPR032638">
    <property type="entry name" value="Porin_5"/>
</dbReference>
<accession>A0A3A4QTI6</accession>
<dbReference type="EMBL" id="QZJZ01000083">
    <property type="protein sequence ID" value="RJP57270.1"/>
    <property type="molecule type" value="Genomic_DNA"/>
</dbReference>
<feature type="coiled-coil region" evidence="1">
    <location>
        <begin position="31"/>
        <end position="58"/>
    </location>
</feature>
<gene>
    <name evidence="2" type="ORF">C4541_10445</name>
</gene>
<sequence>MLRILSLRHYTILAILGIAIMMNTPVMAQSTSDLQSIIEKQNAIIQKLEQRVQALEQKEYTGTEATPLTLKDIAPKATWAEKTKIKGDFRYRHELINDEHLNRSNTTRNRQRIRARVGVFSEVNECTDFGFQLASGSEDPVSSNQTLDNYFESKDVFIDLAYLDWHPEQIMNLNTKGMHAIAGKMKNPFHTPLENQLIWDGDLRPEGGAVKYKTELGPVTVFANGGGFWLDEISREADVSLWGAQGGIEFKVMDGVKIVGGCSYYDYQGLTENALYADDSFGNSVDDIILASGAVTDGYAVDYNLLEGFWEIHFKALDLPVVVCGDYVTNTATDHDESGMLHGIKINETKKPGDWELSYDYRRLEADAVFGAFTDSDFIGGGTDGKGHRFGVGYQLAKNTKLASSLFVNRPRLDDEYSYYRWQLDLNLKF</sequence>
<comment type="caution">
    <text evidence="2">The sequence shown here is derived from an EMBL/GenBank/DDBJ whole genome shotgun (WGS) entry which is preliminary data.</text>
</comment>
<reference evidence="2 3" key="1">
    <citation type="journal article" date="2017" name="ISME J.">
        <title>Energy and carbon metabolisms in a deep terrestrial subsurface fluid microbial community.</title>
        <authorList>
            <person name="Momper L."/>
            <person name="Jungbluth S.P."/>
            <person name="Lee M.D."/>
            <person name="Amend J.P."/>
        </authorList>
    </citation>
    <scope>NUCLEOTIDE SEQUENCE [LARGE SCALE GENOMIC DNA]</scope>
    <source>
        <strain evidence="2">SURF_26</strain>
    </source>
</reference>